<dbReference type="InterPro" id="IPR011989">
    <property type="entry name" value="ARM-like"/>
</dbReference>
<keyword evidence="6 10" id="KW-0560">Oxidoreductase</keyword>
<evidence type="ECO:0000259" key="9">
    <source>
        <dbReference type="PROSITE" id="PS51379"/>
    </source>
</evidence>
<protein>
    <submittedName>
        <fullName evidence="10">tRNA epoxyqueuosine(34) reductase QueG</fullName>
        <ecNumber evidence="10">1.17.99.6</ecNumber>
    </submittedName>
</protein>
<dbReference type="InterPro" id="IPR016024">
    <property type="entry name" value="ARM-type_fold"/>
</dbReference>
<evidence type="ECO:0000256" key="8">
    <source>
        <dbReference type="ARBA" id="ARBA00023014"/>
    </source>
</evidence>
<proteinExistence type="predicted"/>
<evidence type="ECO:0000313" key="11">
    <source>
        <dbReference type="Proteomes" id="UP000682134"/>
    </source>
</evidence>
<dbReference type="Pfam" id="PF13484">
    <property type="entry name" value="Fer4_16"/>
    <property type="match status" value="1"/>
</dbReference>
<dbReference type="SUPFAM" id="SSF54862">
    <property type="entry name" value="4Fe-4S ferredoxins"/>
    <property type="match status" value="1"/>
</dbReference>
<accession>A0A940SJL0</accession>
<organism evidence="10 11">
    <name type="scientific">Gottfriedia endophytica</name>
    <dbReference type="NCBI Taxonomy" id="2820819"/>
    <lineage>
        <taxon>Bacteria</taxon>
        <taxon>Bacillati</taxon>
        <taxon>Bacillota</taxon>
        <taxon>Bacilli</taxon>
        <taxon>Bacillales</taxon>
        <taxon>Bacillaceae</taxon>
        <taxon>Gottfriedia</taxon>
    </lineage>
</organism>
<keyword evidence="1" id="KW-0004">4Fe-4S</keyword>
<evidence type="ECO:0000313" key="10">
    <source>
        <dbReference type="EMBL" id="MBP0725581.1"/>
    </source>
</evidence>
<dbReference type="GO" id="GO:0008616">
    <property type="term" value="P:tRNA queuosine(34) biosynthetic process"/>
    <property type="evidence" value="ECO:0007669"/>
    <property type="project" value="UniProtKB-KW"/>
</dbReference>
<dbReference type="Gene3D" id="1.25.10.10">
    <property type="entry name" value="Leucine-rich Repeat Variant"/>
    <property type="match status" value="1"/>
</dbReference>
<dbReference type="PANTHER" id="PTHR30002:SF4">
    <property type="entry name" value="EPOXYQUEUOSINE REDUCTASE"/>
    <property type="match status" value="1"/>
</dbReference>
<keyword evidence="4" id="KW-0479">Metal-binding</keyword>
<dbReference type="EMBL" id="JAGIYQ010000005">
    <property type="protein sequence ID" value="MBP0725581.1"/>
    <property type="molecule type" value="Genomic_DNA"/>
</dbReference>
<evidence type="ECO:0000256" key="7">
    <source>
        <dbReference type="ARBA" id="ARBA00023004"/>
    </source>
</evidence>
<evidence type="ECO:0000256" key="6">
    <source>
        <dbReference type="ARBA" id="ARBA00023002"/>
    </source>
</evidence>
<dbReference type="GO" id="GO:0046872">
    <property type="term" value="F:metal ion binding"/>
    <property type="evidence" value="ECO:0007669"/>
    <property type="project" value="UniProtKB-KW"/>
</dbReference>
<keyword evidence="3" id="KW-0819">tRNA processing</keyword>
<dbReference type="InterPro" id="IPR013542">
    <property type="entry name" value="QueG_DUF1730"/>
</dbReference>
<evidence type="ECO:0000256" key="1">
    <source>
        <dbReference type="ARBA" id="ARBA00022485"/>
    </source>
</evidence>
<dbReference type="PANTHER" id="PTHR30002">
    <property type="entry name" value="EPOXYQUEUOSINE REDUCTASE"/>
    <property type="match status" value="1"/>
</dbReference>
<comment type="caution">
    <text evidence="10">The sequence shown here is derived from an EMBL/GenBank/DDBJ whole genome shotgun (WGS) entry which is preliminary data.</text>
</comment>
<keyword evidence="8" id="KW-0411">Iron-sulfur</keyword>
<dbReference type="InterPro" id="IPR017900">
    <property type="entry name" value="4Fe4S_Fe_S_CS"/>
</dbReference>
<dbReference type="Proteomes" id="UP000682134">
    <property type="component" value="Unassembled WGS sequence"/>
</dbReference>
<dbReference type="RefSeq" id="WP_209405309.1">
    <property type="nucleotide sequence ID" value="NZ_JAGIYQ010000005.1"/>
</dbReference>
<evidence type="ECO:0000256" key="4">
    <source>
        <dbReference type="ARBA" id="ARBA00022723"/>
    </source>
</evidence>
<dbReference type="InterPro" id="IPR017896">
    <property type="entry name" value="4Fe4S_Fe-S-bd"/>
</dbReference>
<keyword evidence="7" id="KW-0408">Iron</keyword>
<name>A0A940SJL0_9BACI</name>
<dbReference type="PROSITE" id="PS51379">
    <property type="entry name" value="4FE4S_FER_2"/>
    <property type="match status" value="1"/>
</dbReference>
<keyword evidence="5" id="KW-0671">Queuosine biosynthesis</keyword>
<dbReference type="SUPFAM" id="SSF48371">
    <property type="entry name" value="ARM repeat"/>
    <property type="match status" value="1"/>
</dbReference>
<keyword evidence="11" id="KW-1185">Reference proteome</keyword>
<dbReference type="GO" id="GO:0052693">
    <property type="term" value="F:epoxyqueuosine reductase activity"/>
    <property type="evidence" value="ECO:0007669"/>
    <property type="project" value="UniProtKB-EC"/>
</dbReference>
<feature type="domain" description="4Fe-4S ferredoxin-type" evidence="9">
    <location>
        <begin position="178"/>
        <end position="208"/>
    </location>
</feature>
<dbReference type="EC" id="1.17.99.6" evidence="10"/>
<evidence type="ECO:0000256" key="3">
    <source>
        <dbReference type="ARBA" id="ARBA00022694"/>
    </source>
</evidence>
<dbReference type="PROSITE" id="PS00198">
    <property type="entry name" value="4FE4S_FER_1"/>
    <property type="match status" value="1"/>
</dbReference>
<keyword evidence="2" id="KW-0963">Cytoplasm</keyword>
<dbReference type="Gene3D" id="3.30.70.20">
    <property type="match status" value="1"/>
</dbReference>
<dbReference type="FunFam" id="3.30.70.20:FF:000037">
    <property type="entry name" value="Epoxyqueuosine reductase"/>
    <property type="match status" value="1"/>
</dbReference>
<reference evidence="10" key="1">
    <citation type="submission" date="2021-04" db="EMBL/GenBank/DDBJ databases">
        <title>Genome seq and assembly of Bacillus sp.</title>
        <authorList>
            <person name="Chhetri G."/>
        </authorList>
    </citation>
    <scope>NUCLEOTIDE SEQUENCE</scope>
    <source>
        <strain evidence="10">RG28</strain>
    </source>
</reference>
<dbReference type="InterPro" id="IPR004453">
    <property type="entry name" value="QueG"/>
</dbReference>
<dbReference type="NCBIfam" id="TIGR00276">
    <property type="entry name" value="tRNA epoxyqueuosine(34) reductase QueG"/>
    <property type="match status" value="1"/>
</dbReference>
<evidence type="ECO:0000256" key="5">
    <source>
        <dbReference type="ARBA" id="ARBA00022785"/>
    </source>
</evidence>
<dbReference type="Pfam" id="PF13646">
    <property type="entry name" value="HEAT_2"/>
    <property type="match status" value="1"/>
</dbReference>
<gene>
    <name evidence="10" type="primary">queG</name>
    <name evidence="10" type="ORF">J5Y03_10310</name>
</gene>
<dbReference type="GO" id="GO:0051539">
    <property type="term" value="F:4 iron, 4 sulfur cluster binding"/>
    <property type="evidence" value="ECO:0007669"/>
    <property type="project" value="UniProtKB-KW"/>
</dbReference>
<dbReference type="Pfam" id="PF08331">
    <property type="entry name" value="QueG_DUF1730"/>
    <property type="match status" value="1"/>
</dbReference>
<dbReference type="AlphaFoldDB" id="A0A940SJL0"/>
<evidence type="ECO:0000256" key="2">
    <source>
        <dbReference type="ARBA" id="ARBA00022490"/>
    </source>
</evidence>
<sequence length="375" mass="42145">MNIKDFQEQLIEYSKEIGIDKIGFTTADPFIQLKERLKLQKKLNYQSGFESDDVDARTDAKKILSEAQSIISIALAYPNKMAGAPQSKKGETRGIFCRSSWGEDYHRVLKRKLVELEAYILLHLPNSKVQSMVDTGELVDRAVAERAGIGWSGKNCSIITPEFGSYVYLGEIITSIPFSPSTPIEDQCGECTKCIDVCPTGAIVGPGQLNAKHCVSFLTQTKEMIPLEFRERIGNRIYGCDSCQTICPKNKGLDFHLHEEMEPDPETVKPLLRSLLNVSNREFKTKYGYLSGSWRGKNPIQRNAIIALAHFKDESAVDELKQLVKQDPRPVIRGTAVWAISKIEGEKSKSYLENCLLTENDDIVMEEIKNAIDNF</sequence>